<feature type="transmembrane region" description="Helical" evidence="2">
    <location>
        <begin position="213"/>
        <end position="237"/>
    </location>
</feature>
<feature type="compositionally biased region" description="Basic and acidic residues" evidence="1">
    <location>
        <begin position="148"/>
        <end position="163"/>
    </location>
</feature>
<keyword evidence="2" id="KW-0472">Membrane</keyword>
<feature type="region of interest" description="Disordered" evidence="1">
    <location>
        <begin position="103"/>
        <end position="123"/>
    </location>
</feature>
<evidence type="ECO:0000256" key="1">
    <source>
        <dbReference type="SAM" id="MobiDB-lite"/>
    </source>
</evidence>
<keyword evidence="2" id="KW-0812">Transmembrane</keyword>
<dbReference type="EMBL" id="AM449892">
    <property type="protein sequence ID" value="CAN74260.1"/>
    <property type="molecule type" value="Genomic_DNA"/>
</dbReference>
<keyword evidence="2" id="KW-1133">Transmembrane helix</keyword>
<reference evidence="3" key="1">
    <citation type="journal article" date="2007" name="PLoS ONE">
        <title>The first genome sequence of an elite grapevine cultivar (Pinot noir Vitis vinifera L.): coping with a highly heterozygous genome.</title>
        <authorList>
            <person name="Velasco R."/>
            <person name="Zharkikh A."/>
            <person name="Troggio M."/>
            <person name="Cartwright D.A."/>
            <person name="Cestaro A."/>
            <person name="Pruss D."/>
            <person name="Pindo M."/>
            <person name="FitzGerald L.M."/>
            <person name="Vezzulli S."/>
            <person name="Reid J."/>
            <person name="Malacarne G."/>
            <person name="Iliev D."/>
            <person name="Coppola G."/>
            <person name="Wardell B."/>
            <person name="Micheletti D."/>
            <person name="Macalma T."/>
            <person name="Facci M."/>
            <person name="Mitchell J.T."/>
            <person name="Perazzolli M."/>
            <person name="Eldredge G."/>
            <person name="Gatto P."/>
            <person name="Oyzerski R."/>
            <person name="Moretto M."/>
            <person name="Gutin N."/>
            <person name="Stefanini M."/>
            <person name="Chen Y."/>
            <person name="Segala C."/>
            <person name="Davenport C."/>
            <person name="Dematte L."/>
            <person name="Mraz A."/>
            <person name="Battilana J."/>
            <person name="Stormo K."/>
            <person name="Costa F."/>
            <person name="Tao Q."/>
            <person name="Si-Ammour A."/>
            <person name="Harkins T."/>
            <person name="Lackey A."/>
            <person name="Perbost C."/>
            <person name="Taillon B."/>
            <person name="Stella A."/>
            <person name="Solovyev V."/>
            <person name="Fawcett J.A."/>
            <person name="Sterck L."/>
            <person name="Vandepoele K."/>
            <person name="Grando S.M."/>
            <person name="Toppo S."/>
            <person name="Moser C."/>
            <person name="Lanchbury J."/>
            <person name="Bogden R."/>
            <person name="Skolnick M."/>
            <person name="Sgaramella V."/>
            <person name="Bhatnagar S.K."/>
            <person name="Fontana P."/>
            <person name="Gutin A."/>
            <person name="Van de Peer Y."/>
            <person name="Salamini F."/>
            <person name="Viola R."/>
        </authorList>
    </citation>
    <scope>NUCLEOTIDE SEQUENCE</scope>
</reference>
<feature type="compositionally biased region" description="Polar residues" evidence="1">
    <location>
        <begin position="1"/>
        <end position="18"/>
    </location>
</feature>
<evidence type="ECO:0000313" key="3">
    <source>
        <dbReference type="EMBL" id="CAN74260.1"/>
    </source>
</evidence>
<gene>
    <name evidence="3" type="ORF">VITISV_015532</name>
</gene>
<proteinExistence type="predicted"/>
<protein>
    <submittedName>
        <fullName evidence="3">Uncharacterized protein</fullName>
    </submittedName>
</protein>
<evidence type="ECO:0000256" key="2">
    <source>
        <dbReference type="SAM" id="Phobius"/>
    </source>
</evidence>
<sequence length="434" mass="50245">MYGYQSSYTSSWNNHPNLTTQPQPQPQPSMSTSSLEQAILKISKVMEDFVGEQQKINSHLNEKIDNMESSINVRMEGVYNDLSLRIEKVQDSIKKLTNLDIARGKRKLPPQPHHNLQGTNAKRSRKVLKIDTLVGDCYDNSMDQPSIENHKVQDDKGLPEPSKESTSLGKRRETNSLGPNGKDANFVWDPGGIQHEVGGLAKMMKGKEEKREFWPLVLLPLLGHIWSTFSSLFYTYYIPFRSSGSQESNASNGVQIGVETKKLWSLQENWTELSGNFAHLNPRCEKFRTVRNHLLAHECHFAHLKPIFAPCETRCENFAHHYSRCEIHSKVRKSQFKVHQFRTPQFKEWAVMNSECRGYGVELWRWAAMVVLRVGNDEEKKKSLRKGLGDRKRGAKRNEEEIEHLKRRTRPLKRKCKFRTTPCVVRKFRIPVEY</sequence>
<dbReference type="AlphaFoldDB" id="A5B7Z1"/>
<feature type="region of interest" description="Disordered" evidence="1">
    <location>
        <begin position="142"/>
        <end position="185"/>
    </location>
</feature>
<name>A5B7Z1_VITVI</name>
<accession>A5B7Z1</accession>
<feature type="region of interest" description="Disordered" evidence="1">
    <location>
        <begin position="1"/>
        <end position="34"/>
    </location>
</feature>
<organism evidence="3">
    <name type="scientific">Vitis vinifera</name>
    <name type="common">Grape</name>
    <dbReference type="NCBI Taxonomy" id="29760"/>
    <lineage>
        <taxon>Eukaryota</taxon>
        <taxon>Viridiplantae</taxon>
        <taxon>Streptophyta</taxon>
        <taxon>Embryophyta</taxon>
        <taxon>Tracheophyta</taxon>
        <taxon>Spermatophyta</taxon>
        <taxon>Magnoliopsida</taxon>
        <taxon>eudicotyledons</taxon>
        <taxon>Gunneridae</taxon>
        <taxon>Pentapetalae</taxon>
        <taxon>rosids</taxon>
        <taxon>Vitales</taxon>
        <taxon>Vitaceae</taxon>
        <taxon>Viteae</taxon>
        <taxon>Vitis</taxon>
    </lineage>
</organism>